<evidence type="ECO:0000313" key="1">
    <source>
        <dbReference type="EMBL" id="KAF9061026.1"/>
    </source>
</evidence>
<protein>
    <submittedName>
        <fullName evidence="1">Uncharacterized protein</fullName>
    </submittedName>
</protein>
<organism evidence="1 2">
    <name type="scientific">Rhodocollybia butyracea</name>
    <dbReference type="NCBI Taxonomy" id="206335"/>
    <lineage>
        <taxon>Eukaryota</taxon>
        <taxon>Fungi</taxon>
        <taxon>Dikarya</taxon>
        <taxon>Basidiomycota</taxon>
        <taxon>Agaricomycotina</taxon>
        <taxon>Agaricomycetes</taxon>
        <taxon>Agaricomycetidae</taxon>
        <taxon>Agaricales</taxon>
        <taxon>Marasmiineae</taxon>
        <taxon>Omphalotaceae</taxon>
        <taxon>Rhodocollybia</taxon>
    </lineage>
</organism>
<name>A0A9P5P9Y1_9AGAR</name>
<dbReference type="AlphaFoldDB" id="A0A9P5P9Y1"/>
<accession>A0A9P5P9Y1</accession>
<evidence type="ECO:0000313" key="2">
    <source>
        <dbReference type="Proteomes" id="UP000772434"/>
    </source>
</evidence>
<dbReference type="OrthoDB" id="3038990at2759"/>
<keyword evidence="2" id="KW-1185">Reference proteome</keyword>
<proteinExistence type="predicted"/>
<dbReference type="Proteomes" id="UP000772434">
    <property type="component" value="Unassembled WGS sequence"/>
</dbReference>
<sequence>MIGELEKHFCLNRAGWLASASLVRQNDKNFQQLFFSVVPFNELGGICDHSIRVPPRPYTSISDRYVFSGSICAPPNHLDVVRTARAGSQFHRLLILDPFKDHYVSSCLYPKHCSYSQHVFYTLSQAEDSLATNPEDSNTIEWSSLELVEAEEYSCQLTVLAIDMNVIRVSFHLQALVWLMPENMLLLWSILSIFATDMRSNAKLVSMSSSLDEQIKVLKALTKYRYMIQMSATVMIWDIVTHIDDDVELLLLPGRFRPPTVAYFISRLCFLMNSLFITADNSKACDPSLTLAATACKSIAIVFTLFQFFLRVKIVSHRSPLQSFWCGKSKWGRDWAKSHAGLQGKSASFCGKGPSIFDSSDLARWTILLLHKHMLLNITAGHVFREVKLGRMREREFTLAFQQSGVEETLSLHSIPHNEEVEEGRT</sequence>
<reference evidence="1" key="1">
    <citation type="submission" date="2020-11" db="EMBL/GenBank/DDBJ databases">
        <authorList>
            <consortium name="DOE Joint Genome Institute"/>
            <person name="Ahrendt S."/>
            <person name="Riley R."/>
            <person name="Andreopoulos W."/>
            <person name="Labutti K."/>
            <person name="Pangilinan J."/>
            <person name="Ruiz-Duenas F.J."/>
            <person name="Barrasa J.M."/>
            <person name="Sanchez-Garcia M."/>
            <person name="Camarero S."/>
            <person name="Miyauchi S."/>
            <person name="Serrano A."/>
            <person name="Linde D."/>
            <person name="Babiker R."/>
            <person name="Drula E."/>
            <person name="Ayuso-Fernandez I."/>
            <person name="Pacheco R."/>
            <person name="Padilla G."/>
            <person name="Ferreira P."/>
            <person name="Barriuso J."/>
            <person name="Kellner H."/>
            <person name="Castanera R."/>
            <person name="Alfaro M."/>
            <person name="Ramirez L."/>
            <person name="Pisabarro A.G."/>
            <person name="Kuo A."/>
            <person name="Tritt A."/>
            <person name="Lipzen A."/>
            <person name="He G."/>
            <person name="Yan M."/>
            <person name="Ng V."/>
            <person name="Cullen D."/>
            <person name="Martin F."/>
            <person name="Rosso M.-N."/>
            <person name="Henrissat B."/>
            <person name="Hibbett D."/>
            <person name="Martinez A.T."/>
            <person name="Grigoriev I.V."/>
        </authorList>
    </citation>
    <scope>NUCLEOTIDE SEQUENCE</scope>
    <source>
        <strain evidence="1">AH 40177</strain>
    </source>
</reference>
<gene>
    <name evidence="1" type="ORF">BDP27DRAFT_1370045</name>
</gene>
<dbReference type="EMBL" id="JADNRY010000218">
    <property type="protein sequence ID" value="KAF9061026.1"/>
    <property type="molecule type" value="Genomic_DNA"/>
</dbReference>
<comment type="caution">
    <text evidence="1">The sequence shown here is derived from an EMBL/GenBank/DDBJ whole genome shotgun (WGS) entry which is preliminary data.</text>
</comment>